<dbReference type="RefSeq" id="WP_079606345.1">
    <property type="nucleotide sequence ID" value="NZ_LT670817.1"/>
</dbReference>
<dbReference type="AlphaFoldDB" id="A0A1M5YHC2"/>
<reference evidence="9 10" key="1">
    <citation type="submission" date="2016-11" db="EMBL/GenBank/DDBJ databases">
        <authorList>
            <person name="Jaros S."/>
            <person name="Januszkiewicz K."/>
            <person name="Wedrychowicz H."/>
        </authorList>
    </citation>
    <scope>NUCLEOTIDE SEQUENCE [LARGE SCALE GENOMIC DNA]</scope>
    <source>
        <strain evidence="9 10">GAS138</strain>
    </source>
</reference>
<keyword evidence="2" id="KW-0479">Metal-binding</keyword>
<dbReference type="Proteomes" id="UP000189796">
    <property type="component" value="Chromosome I"/>
</dbReference>
<dbReference type="GO" id="GO:0005506">
    <property type="term" value="F:iron ion binding"/>
    <property type="evidence" value="ECO:0007669"/>
    <property type="project" value="InterPro"/>
</dbReference>
<dbReference type="Gene3D" id="2.60.120.620">
    <property type="entry name" value="q2cbj1_9rhob like domain"/>
    <property type="match status" value="1"/>
</dbReference>
<evidence type="ECO:0000256" key="2">
    <source>
        <dbReference type="ARBA" id="ARBA00022723"/>
    </source>
</evidence>
<dbReference type="GO" id="GO:0016705">
    <property type="term" value="F:oxidoreductase activity, acting on paired donors, with incorporation or reduction of molecular oxygen"/>
    <property type="evidence" value="ECO:0007669"/>
    <property type="project" value="InterPro"/>
</dbReference>
<evidence type="ECO:0000256" key="1">
    <source>
        <dbReference type="ARBA" id="ARBA00001961"/>
    </source>
</evidence>
<evidence type="ECO:0000259" key="8">
    <source>
        <dbReference type="PROSITE" id="PS51471"/>
    </source>
</evidence>
<dbReference type="InterPro" id="IPR000866">
    <property type="entry name" value="AhpC/TSA"/>
</dbReference>
<feature type="region of interest" description="Disordered" evidence="7">
    <location>
        <begin position="350"/>
        <end position="386"/>
    </location>
</feature>
<dbReference type="InterPro" id="IPR006620">
    <property type="entry name" value="Pro_4_hyd_alph"/>
</dbReference>
<keyword evidence="3" id="KW-0847">Vitamin C</keyword>
<dbReference type="GO" id="GO:0016209">
    <property type="term" value="F:antioxidant activity"/>
    <property type="evidence" value="ECO:0007669"/>
    <property type="project" value="InterPro"/>
</dbReference>
<evidence type="ECO:0000256" key="4">
    <source>
        <dbReference type="ARBA" id="ARBA00022964"/>
    </source>
</evidence>
<dbReference type="Pfam" id="PF00578">
    <property type="entry name" value="AhpC-TSA"/>
    <property type="match status" value="1"/>
</dbReference>
<dbReference type="GO" id="GO:0051213">
    <property type="term" value="F:dioxygenase activity"/>
    <property type="evidence" value="ECO:0007669"/>
    <property type="project" value="UniProtKB-KW"/>
</dbReference>
<feature type="compositionally biased region" description="Basic and acidic residues" evidence="7">
    <location>
        <begin position="366"/>
        <end position="377"/>
    </location>
</feature>
<accession>A0A1M5YHC2</accession>
<feature type="domain" description="Fe2OG dioxygenase" evidence="8">
    <location>
        <begin position="246"/>
        <end position="343"/>
    </location>
</feature>
<dbReference type="EMBL" id="LT670817">
    <property type="protein sequence ID" value="SHI11334.1"/>
    <property type="molecule type" value="Genomic_DNA"/>
</dbReference>
<comment type="cofactor">
    <cofactor evidence="1">
        <name>L-ascorbate</name>
        <dbReference type="ChEBI" id="CHEBI:38290"/>
    </cofactor>
</comment>
<name>A0A1M5YHC2_9BRAD</name>
<evidence type="ECO:0000313" key="9">
    <source>
        <dbReference type="EMBL" id="SHI11334.1"/>
    </source>
</evidence>
<dbReference type="InterPro" id="IPR036249">
    <property type="entry name" value="Thioredoxin-like_sf"/>
</dbReference>
<dbReference type="GO" id="GO:0031418">
    <property type="term" value="F:L-ascorbic acid binding"/>
    <property type="evidence" value="ECO:0007669"/>
    <property type="project" value="UniProtKB-KW"/>
</dbReference>
<dbReference type="Pfam" id="PF13640">
    <property type="entry name" value="2OG-FeII_Oxy_3"/>
    <property type="match status" value="1"/>
</dbReference>
<proteinExistence type="predicted"/>
<dbReference type="Gene3D" id="3.40.30.10">
    <property type="entry name" value="Glutaredoxin"/>
    <property type="match status" value="1"/>
</dbReference>
<dbReference type="OrthoDB" id="255432at2"/>
<protein>
    <submittedName>
        <fullName evidence="9">Peroxiredoxin</fullName>
    </submittedName>
</protein>
<dbReference type="PROSITE" id="PS51471">
    <property type="entry name" value="FE2OG_OXY"/>
    <property type="match status" value="1"/>
</dbReference>
<dbReference type="InterPro" id="IPR044862">
    <property type="entry name" value="Pro_4_hyd_alph_FE2OG_OXY"/>
</dbReference>
<organism evidence="9 10">
    <name type="scientific">Bradyrhizobium erythrophlei</name>
    <dbReference type="NCBI Taxonomy" id="1437360"/>
    <lineage>
        <taxon>Bacteria</taxon>
        <taxon>Pseudomonadati</taxon>
        <taxon>Pseudomonadota</taxon>
        <taxon>Alphaproteobacteria</taxon>
        <taxon>Hyphomicrobiales</taxon>
        <taxon>Nitrobacteraceae</taxon>
        <taxon>Bradyrhizobium</taxon>
    </lineage>
</organism>
<dbReference type="SUPFAM" id="SSF52833">
    <property type="entry name" value="Thioredoxin-like"/>
    <property type="match status" value="1"/>
</dbReference>
<sequence length="386" mass="42997">MTEKAAIKNRIVLGDRVPRFSAPLITGGSFDLHVSAGRWVVLSFLGSPSNPQANVELANLLREADLFREDHLVVGCVFTEPPGDIAKIAEISGNALFFLADYDGAISRSFGARAMPRTIVLDPMLRAVADIAWDFPQGHAEAVRGVLRNLPTVDGSAGVPMSAPALIVPRIFSFELCDFLMQFYEQQGGEDSGFQFDTAGKTATLSDWRLKRRSDLIVAAPEVRDLIRGQIVRRLLPEIEQYFQFQATRMDRYIVARYDSEVGGHFHRHRDNVNAGAQHRRFAVSINLNSNFEGCDLMFPEFGRKVYRPPDGGALVFSCGALHQVTPVTRGKRYAFLAFLYGEEDAKRREANNSRLHVSEMQYDGTQDRLFPEDAQSREATGVAQP</sequence>
<evidence type="ECO:0000313" key="10">
    <source>
        <dbReference type="Proteomes" id="UP000189796"/>
    </source>
</evidence>
<evidence type="ECO:0000256" key="7">
    <source>
        <dbReference type="SAM" id="MobiDB-lite"/>
    </source>
</evidence>
<dbReference type="SMART" id="SM00702">
    <property type="entry name" value="P4Hc"/>
    <property type="match status" value="1"/>
</dbReference>
<evidence type="ECO:0000256" key="3">
    <source>
        <dbReference type="ARBA" id="ARBA00022896"/>
    </source>
</evidence>
<keyword evidence="6" id="KW-0408">Iron</keyword>
<gene>
    <name evidence="9" type="ORF">SAMN05443248_8308</name>
</gene>
<keyword evidence="5" id="KW-0560">Oxidoreductase</keyword>
<dbReference type="InterPro" id="IPR005123">
    <property type="entry name" value="Oxoglu/Fe-dep_dioxygenase_dom"/>
</dbReference>
<evidence type="ECO:0000256" key="6">
    <source>
        <dbReference type="ARBA" id="ARBA00023004"/>
    </source>
</evidence>
<evidence type="ECO:0000256" key="5">
    <source>
        <dbReference type="ARBA" id="ARBA00023002"/>
    </source>
</evidence>
<keyword evidence="4" id="KW-0223">Dioxygenase</keyword>